<dbReference type="Proteomes" id="UP000075880">
    <property type="component" value="Unassembled WGS sequence"/>
</dbReference>
<dbReference type="AlphaFoldDB" id="A0AAG5DLK1"/>
<evidence type="ECO:0000313" key="3">
    <source>
        <dbReference type="Proteomes" id="UP000075880"/>
    </source>
</evidence>
<keyword evidence="1" id="KW-0732">Signal</keyword>
<keyword evidence="3" id="KW-1185">Reference proteome</keyword>
<organism evidence="2 3">
    <name type="scientific">Anopheles atroparvus</name>
    <name type="common">European mosquito</name>
    <dbReference type="NCBI Taxonomy" id="41427"/>
    <lineage>
        <taxon>Eukaryota</taxon>
        <taxon>Metazoa</taxon>
        <taxon>Ecdysozoa</taxon>
        <taxon>Arthropoda</taxon>
        <taxon>Hexapoda</taxon>
        <taxon>Insecta</taxon>
        <taxon>Pterygota</taxon>
        <taxon>Neoptera</taxon>
        <taxon>Endopterygota</taxon>
        <taxon>Diptera</taxon>
        <taxon>Nematocera</taxon>
        <taxon>Culicoidea</taxon>
        <taxon>Culicidae</taxon>
        <taxon>Anophelinae</taxon>
        <taxon>Anopheles</taxon>
    </lineage>
</organism>
<evidence type="ECO:0000313" key="2">
    <source>
        <dbReference type="EnsemblMetazoa" id="ENSAATROPP012026"/>
    </source>
</evidence>
<feature type="chain" id="PRO_5042610465" description="Secreted protein" evidence="1">
    <location>
        <begin position="31"/>
        <end position="164"/>
    </location>
</feature>
<dbReference type="EnsemblMetazoa" id="ENSAATROPT013232">
    <property type="protein sequence ID" value="ENSAATROPP012026"/>
    <property type="gene ID" value="ENSAATROPG010766"/>
</dbReference>
<dbReference type="PROSITE" id="PS51257">
    <property type="entry name" value="PROKAR_LIPOPROTEIN"/>
    <property type="match status" value="1"/>
</dbReference>
<reference evidence="2" key="1">
    <citation type="submission" date="2024-04" db="UniProtKB">
        <authorList>
            <consortium name="EnsemblMetazoa"/>
        </authorList>
    </citation>
    <scope>IDENTIFICATION</scope>
    <source>
        <strain evidence="2">EBRO</strain>
    </source>
</reference>
<proteinExistence type="predicted"/>
<evidence type="ECO:0000256" key="1">
    <source>
        <dbReference type="SAM" id="SignalP"/>
    </source>
</evidence>
<protein>
    <recommendedName>
        <fullName evidence="4">Secreted protein</fullName>
    </recommendedName>
</protein>
<name>A0AAG5DLK1_ANOAO</name>
<accession>A0AAG5DLK1</accession>
<sequence length="164" mass="17576">MRIFSSSCCLLRSCLAVSAALSCLILFSSANSAAVSSSSESESEFSLSTGSSASRFWGASSFCLFALPATAADPWSTLRRAMGTVELLFCLVSRSRFSSSSRKSRLRSSSVEFCPWSLYFSFVCPGKSRLLYCFESALKSFSPRPLPPRAGSKVGRAAVVIAVV</sequence>
<evidence type="ECO:0008006" key="4">
    <source>
        <dbReference type="Google" id="ProtNLM"/>
    </source>
</evidence>
<feature type="signal peptide" evidence="1">
    <location>
        <begin position="1"/>
        <end position="30"/>
    </location>
</feature>